<protein>
    <submittedName>
        <fullName evidence="1">Uncharacterized protein</fullName>
    </submittedName>
</protein>
<accession>A0ABU1QGF6</accession>
<reference evidence="1 2" key="1">
    <citation type="submission" date="2023-07" db="EMBL/GenBank/DDBJ databases">
        <title>Sorghum-associated microbial communities from plants grown in Nebraska, USA.</title>
        <authorList>
            <person name="Schachtman D."/>
        </authorList>
    </citation>
    <scope>NUCLEOTIDE SEQUENCE [LARGE SCALE GENOMIC DNA]</scope>
    <source>
        <strain evidence="1 2">BE143</strain>
    </source>
</reference>
<keyword evidence="2" id="KW-1185">Reference proteome</keyword>
<dbReference type="EMBL" id="JAVDUG010000003">
    <property type="protein sequence ID" value="MDR6778732.1"/>
    <property type="molecule type" value="Genomic_DNA"/>
</dbReference>
<sequence length="116" mass="13599">MVTREKRGRRKNPLMPSQETYLDLYAPLTFAERMGVRNQEIRHTLLFPCWLEVCVDLNVQQRLKRKQSDGKQRQAGGRQIVSSYAVCSSDERCVHRNPIRAGWGFFELHDVHKSLK</sequence>
<comment type="caution">
    <text evidence="1">The sequence shown here is derived from an EMBL/GenBank/DDBJ whole genome shotgun (WGS) entry which is preliminary data.</text>
</comment>
<dbReference type="Proteomes" id="UP001266807">
    <property type="component" value="Unassembled WGS sequence"/>
</dbReference>
<gene>
    <name evidence="1" type="ORF">J2W98_003009</name>
</gene>
<evidence type="ECO:0000313" key="1">
    <source>
        <dbReference type="EMBL" id="MDR6778732.1"/>
    </source>
</evidence>
<evidence type="ECO:0000313" key="2">
    <source>
        <dbReference type="Proteomes" id="UP001266807"/>
    </source>
</evidence>
<proteinExistence type="predicted"/>
<name>A0ABU1QGF6_9BACL</name>
<organism evidence="1 2">
    <name type="scientific">Paenibacillus peoriae</name>
    <dbReference type="NCBI Taxonomy" id="59893"/>
    <lineage>
        <taxon>Bacteria</taxon>
        <taxon>Bacillati</taxon>
        <taxon>Bacillota</taxon>
        <taxon>Bacilli</taxon>
        <taxon>Bacillales</taxon>
        <taxon>Paenibacillaceae</taxon>
        <taxon>Paenibacillus</taxon>
    </lineage>
</organism>